<evidence type="ECO:0008006" key="2">
    <source>
        <dbReference type="Google" id="ProtNLM"/>
    </source>
</evidence>
<evidence type="ECO:0000313" key="1">
    <source>
        <dbReference type="EMBL" id="KKK76562.1"/>
    </source>
</evidence>
<dbReference type="AlphaFoldDB" id="A0A0F8Y555"/>
<dbReference type="InterPro" id="IPR006141">
    <property type="entry name" value="Intein_N"/>
</dbReference>
<dbReference type="Gene3D" id="2.170.16.10">
    <property type="entry name" value="Hedgehog/Intein (Hint) domain"/>
    <property type="match status" value="1"/>
</dbReference>
<feature type="non-terminal residue" evidence="1">
    <location>
        <position position="1"/>
    </location>
</feature>
<organism evidence="1">
    <name type="scientific">marine sediment metagenome</name>
    <dbReference type="NCBI Taxonomy" id="412755"/>
    <lineage>
        <taxon>unclassified sequences</taxon>
        <taxon>metagenomes</taxon>
        <taxon>ecological metagenomes</taxon>
    </lineage>
</organism>
<dbReference type="EMBL" id="LAZR01055350">
    <property type="protein sequence ID" value="KKK76562.1"/>
    <property type="molecule type" value="Genomic_DNA"/>
</dbReference>
<protein>
    <recommendedName>
        <fullName evidence="2">Hint domain-containing protein</fullName>
    </recommendedName>
</protein>
<name>A0A0F8Y555_9ZZZZ</name>
<dbReference type="SUPFAM" id="SSF51294">
    <property type="entry name" value="Hedgehog/intein (Hint) domain"/>
    <property type="match status" value="1"/>
</dbReference>
<sequence>DVANGLDGVKGYTRKGVLTDSFQAGKQRAADKASKEYFKDWADYTNENVTTSFMRSIYPFWCVPEYATILTRTGWKHYTDLVVGEDVLAVDPETLITKWEPVQEIAEFDYDDDLMVIPAKGKDIKFTPNHRWLVVNKQGYSSIKRGYELTDGYDMIPRALPHEFPEESILPSREAAILGWACTDGYIARSNGRKPRFVIYQSIKNHLSEIEELLGVTSHPRTEPNKYTGEFTDYVVAVKQADVDVIMDECPDWSYLPQLVSWLSEDAAEAMWEAMFKAEGSTSIEYNGFENSCWKQKPGPVMEAFQILTVLLGKAMTVKDDRVNLLNNNKPYNAKEARRIGKEHYKGKVWCPVTSSGTWFMNCNGSVVPTGNTYELHRLFWLPRAAIRTPGVFK</sequence>
<gene>
    <name evidence="1" type="ORF">LCGC14_2862380</name>
</gene>
<dbReference type="InterPro" id="IPR036844">
    <property type="entry name" value="Hint_dom_sf"/>
</dbReference>
<accession>A0A0F8Y555</accession>
<feature type="non-terminal residue" evidence="1">
    <location>
        <position position="394"/>
    </location>
</feature>
<comment type="caution">
    <text evidence="1">The sequence shown here is derived from an EMBL/GenBank/DDBJ whole genome shotgun (WGS) entry which is preliminary data.</text>
</comment>
<dbReference type="GO" id="GO:0016539">
    <property type="term" value="P:intein-mediated protein splicing"/>
    <property type="evidence" value="ECO:0007669"/>
    <property type="project" value="InterPro"/>
</dbReference>
<dbReference type="PROSITE" id="PS50817">
    <property type="entry name" value="INTEIN_N_TER"/>
    <property type="match status" value="1"/>
</dbReference>
<reference evidence="1" key="1">
    <citation type="journal article" date="2015" name="Nature">
        <title>Complex archaea that bridge the gap between prokaryotes and eukaryotes.</title>
        <authorList>
            <person name="Spang A."/>
            <person name="Saw J.H."/>
            <person name="Jorgensen S.L."/>
            <person name="Zaremba-Niedzwiedzka K."/>
            <person name="Martijn J."/>
            <person name="Lind A.E."/>
            <person name="van Eijk R."/>
            <person name="Schleper C."/>
            <person name="Guy L."/>
            <person name="Ettema T.J."/>
        </authorList>
    </citation>
    <scope>NUCLEOTIDE SEQUENCE</scope>
</reference>
<proteinExistence type="predicted"/>